<dbReference type="GO" id="GO:0000177">
    <property type="term" value="C:cytoplasmic exosome (RNase complex)"/>
    <property type="evidence" value="ECO:0007669"/>
    <property type="project" value="TreeGrafter"/>
</dbReference>
<dbReference type="PANTHER" id="PTHR11953:SF1">
    <property type="entry name" value="EXOSOME COMPLEX COMPONENT RRP46"/>
    <property type="match status" value="1"/>
</dbReference>
<dbReference type="InterPro" id="IPR001247">
    <property type="entry name" value="ExoRNase_PH_dom1"/>
</dbReference>
<feature type="domain" description="Exoribonuclease phosphorolytic" evidence="7">
    <location>
        <begin position="147"/>
        <end position="211"/>
    </location>
</feature>
<dbReference type="SUPFAM" id="SSF54211">
    <property type="entry name" value="Ribosomal protein S5 domain 2-like"/>
    <property type="match status" value="1"/>
</dbReference>
<dbReference type="AlphaFoldDB" id="A0A3S1CDY8"/>
<dbReference type="GO" id="GO:0071051">
    <property type="term" value="P:poly(A)-dependent snoRNA 3'-end processing"/>
    <property type="evidence" value="ECO:0007669"/>
    <property type="project" value="TreeGrafter"/>
</dbReference>
<evidence type="ECO:0000256" key="2">
    <source>
        <dbReference type="ARBA" id="ARBA00006678"/>
    </source>
</evidence>
<dbReference type="GO" id="GO:0006364">
    <property type="term" value="P:rRNA processing"/>
    <property type="evidence" value="ECO:0007669"/>
    <property type="project" value="UniProtKB-KW"/>
</dbReference>
<dbReference type="Pfam" id="PF01138">
    <property type="entry name" value="RNase_PH"/>
    <property type="match status" value="1"/>
</dbReference>
<dbReference type="EMBL" id="RQTK01000040">
    <property type="protein sequence ID" value="RUS90090.1"/>
    <property type="molecule type" value="Genomic_DNA"/>
</dbReference>
<keyword evidence="9" id="KW-1185">Reference proteome</keyword>
<dbReference type="InterPro" id="IPR027408">
    <property type="entry name" value="PNPase/RNase_PH_dom_sf"/>
</dbReference>
<dbReference type="Pfam" id="PF03725">
    <property type="entry name" value="RNase_PH_C"/>
    <property type="match status" value="1"/>
</dbReference>
<dbReference type="InterPro" id="IPR050080">
    <property type="entry name" value="RNase_PH"/>
</dbReference>
<dbReference type="PANTHER" id="PTHR11953">
    <property type="entry name" value="EXOSOME COMPLEX COMPONENT"/>
    <property type="match status" value="1"/>
</dbReference>
<dbReference type="STRING" id="188477.A0A3S1CDY8"/>
<dbReference type="GO" id="GO:0005730">
    <property type="term" value="C:nucleolus"/>
    <property type="evidence" value="ECO:0007669"/>
    <property type="project" value="TreeGrafter"/>
</dbReference>
<keyword evidence="5" id="KW-0539">Nucleus</keyword>
<proteinExistence type="inferred from homology"/>
<keyword evidence="4" id="KW-0271">Exosome</keyword>
<dbReference type="OrthoDB" id="27298at2759"/>
<feature type="domain" description="Exoribonuclease phosphorolytic" evidence="6">
    <location>
        <begin position="29"/>
        <end position="142"/>
    </location>
</feature>
<comment type="subcellular location">
    <subcellularLocation>
        <location evidence="1">Nucleus</location>
    </subcellularLocation>
</comment>
<evidence type="ECO:0000313" key="8">
    <source>
        <dbReference type="EMBL" id="RUS90090.1"/>
    </source>
</evidence>
<evidence type="ECO:0000256" key="5">
    <source>
        <dbReference type="ARBA" id="ARBA00023242"/>
    </source>
</evidence>
<dbReference type="InterPro" id="IPR020568">
    <property type="entry name" value="Ribosomal_Su5_D2-typ_SF"/>
</dbReference>
<protein>
    <submittedName>
        <fullName evidence="8">Uncharacterized protein</fullName>
    </submittedName>
</protein>
<sequence length="232" mass="25281">MASFTVVKTEDLAAEQGKGPACVLRGQTSDLGCLTRQDGSVSLSQGDTTSIAVVYGPAEVRINKEQIDQATVEVVYRPKVGLPRPEHRKQERVIRNTFEAAIAASLHPRSAISIIIQETEDMGSNFSCCINSSCLALLDAAVSMNFMVAAVTVALKECGEMVLDPTKRDETEAKSVLSYVFDSVNLQVLTVVSCGKFSRAEYRNGLVLAREAAKSVFQFYRESMSKKLLMSQ</sequence>
<dbReference type="CDD" id="cd11372">
    <property type="entry name" value="RNase_PH_RRP46"/>
    <property type="match status" value="1"/>
</dbReference>
<evidence type="ECO:0000259" key="6">
    <source>
        <dbReference type="Pfam" id="PF01138"/>
    </source>
</evidence>
<name>A0A3S1CDY8_ELYCH</name>
<dbReference type="SUPFAM" id="SSF55666">
    <property type="entry name" value="Ribonuclease PH domain 2-like"/>
    <property type="match status" value="1"/>
</dbReference>
<keyword evidence="3" id="KW-0698">rRNA processing</keyword>
<evidence type="ECO:0000256" key="3">
    <source>
        <dbReference type="ARBA" id="ARBA00022552"/>
    </source>
</evidence>
<comment type="caution">
    <text evidence="8">The sequence shown here is derived from an EMBL/GenBank/DDBJ whole genome shotgun (WGS) entry which is preliminary data.</text>
</comment>
<evidence type="ECO:0000313" key="9">
    <source>
        <dbReference type="Proteomes" id="UP000271974"/>
    </source>
</evidence>
<accession>A0A3S1CDY8</accession>
<dbReference type="GO" id="GO:0071028">
    <property type="term" value="P:nuclear mRNA surveillance"/>
    <property type="evidence" value="ECO:0007669"/>
    <property type="project" value="TreeGrafter"/>
</dbReference>
<gene>
    <name evidence="8" type="ORF">EGW08_002132</name>
</gene>
<organism evidence="8 9">
    <name type="scientific">Elysia chlorotica</name>
    <name type="common">Eastern emerald elysia</name>
    <name type="synonym">Sea slug</name>
    <dbReference type="NCBI Taxonomy" id="188477"/>
    <lineage>
        <taxon>Eukaryota</taxon>
        <taxon>Metazoa</taxon>
        <taxon>Spiralia</taxon>
        <taxon>Lophotrochozoa</taxon>
        <taxon>Mollusca</taxon>
        <taxon>Gastropoda</taxon>
        <taxon>Heterobranchia</taxon>
        <taxon>Euthyneura</taxon>
        <taxon>Panpulmonata</taxon>
        <taxon>Sacoglossa</taxon>
        <taxon>Placobranchoidea</taxon>
        <taxon>Plakobranchidae</taxon>
        <taxon>Elysia</taxon>
    </lineage>
</organism>
<reference evidence="8 9" key="1">
    <citation type="submission" date="2019-01" db="EMBL/GenBank/DDBJ databases">
        <title>A draft genome assembly of the solar-powered sea slug Elysia chlorotica.</title>
        <authorList>
            <person name="Cai H."/>
            <person name="Li Q."/>
            <person name="Fang X."/>
            <person name="Li J."/>
            <person name="Curtis N.E."/>
            <person name="Altenburger A."/>
            <person name="Shibata T."/>
            <person name="Feng M."/>
            <person name="Maeda T."/>
            <person name="Schwartz J.A."/>
            <person name="Shigenobu S."/>
            <person name="Lundholm N."/>
            <person name="Nishiyama T."/>
            <person name="Yang H."/>
            <person name="Hasebe M."/>
            <person name="Li S."/>
            <person name="Pierce S.K."/>
            <person name="Wang J."/>
        </authorList>
    </citation>
    <scope>NUCLEOTIDE SEQUENCE [LARGE SCALE GENOMIC DNA]</scope>
    <source>
        <strain evidence="8">EC2010</strain>
        <tissue evidence="8">Whole organism of an adult</tissue>
    </source>
</reference>
<evidence type="ECO:0000259" key="7">
    <source>
        <dbReference type="Pfam" id="PF03725"/>
    </source>
</evidence>
<comment type="similarity">
    <text evidence="2">Belongs to the RNase PH family.</text>
</comment>
<dbReference type="GO" id="GO:0003723">
    <property type="term" value="F:RNA binding"/>
    <property type="evidence" value="ECO:0007669"/>
    <property type="project" value="TreeGrafter"/>
</dbReference>
<evidence type="ECO:0000256" key="1">
    <source>
        <dbReference type="ARBA" id="ARBA00004123"/>
    </source>
</evidence>
<dbReference type="InterPro" id="IPR036345">
    <property type="entry name" value="ExoRNase_PH_dom2_sf"/>
</dbReference>
<dbReference type="GO" id="GO:0000176">
    <property type="term" value="C:nuclear exosome (RNase complex)"/>
    <property type="evidence" value="ECO:0007669"/>
    <property type="project" value="TreeGrafter"/>
</dbReference>
<evidence type="ECO:0000256" key="4">
    <source>
        <dbReference type="ARBA" id="ARBA00022835"/>
    </source>
</evidence>
<dbReference type="Proteomes" id="UP000271974">
    <property type="component" value="Unassembled WGS sequence"/>
</dbReference>
<dbReference type="Gene3D" id="3.30.230.70">
    <property type="entry name" value="GHMP Kinase, N-terminal domain"/>
    <property type="match status" value="1"/>
</dbReference>
<dbReference type="GO" id="GO:0016075">
    <property type="term" value="P:rRNA catabolic process"/>
    <property type="evidence" value="ECO:0007669"/>
    <property type="project" value="TreeGrafter"/>
</dbReference>
<dbReference type="InterPro" id="IPR015847">
    <property type="entry name" value="ExoRNase_PH_dom2"/>
</dbReference>
<dbReference type="GO" id="GO:0034475">
    <property type="term" value="P:U4 snRNA 3'-end processing"/>
    <property type="evidence" value="ECO:0007669"/>
    <property type="project" value="TreeGrafter"/>
</dbReference>